<dbReference type="EMBL" id="RCOR01000012">
    <property type="protein sequence ID" value="RSN70239.1"/>
    <property type="molecule type" value="Genomic_DNA"/>
</dbReference>
<accession>A0A3R9QT51</accession>
<name>A0A3R9QT51_9CREN</name>
<evidence type="ECO:0008006" key="3">
    <source>
        <dbReference type="Google" id="ProtNLM"/>
    </source>
</evidence>
<evidence type="ECO:0000313" key="2">
    <source>
        <dbReference type="Proteomes" id="UP000278149"/>
    </source>
</evidence>
<organism evidence="1 2">
    <name type="scientific">Candidatus Korarchaeum cryptofilum</name>
    <dbReference type="NCBI Taxonomy" id="498846"/>
    <lineage>
        <taxon>Archaea</taxon>
        <taxon>Thermoproteota</taxon>
        <taxon>Candidatus Korarchaeia</taxon>
        <taxon>Candidatus Korarchaeales</taxon>
        <taxon>Candidatus Korarchaeaceae</taxon>
        <taxon>Candidatus Korarchaeum</taxon>
    </lineage>
</organism>
<reference evidence="1 2" key="1">
    <citation type="submission" date="2018-10" db="EMBL/GenBank/DDBJ databases">
        <title>Co-occurring genomic capacity for anaerobic methane metabolism and dissimilatory sulfite reduction discovered in the Korarchaeota.</title>
        <authorList>
            <person name="Mckay L.J."/>
            <person name="Dlakic M."/>
            <person name="Fields M.W."/>
            <person name="Delmont T.O."/>
            <person name="Eren A.M."/>
            <person name="Jay Z.J."/>
            <person name="Klingelsmith K.B."/>
            <person name="Rusch D.B."/>
            <person name="Inskeep W.P."/>
        </authorList>
    </citation>
    <scope>NUCLEOTIDE SEQUENCE [LARGE SCALE GENOMIC DNA]</scope>
    <source>
        <strain evidence="1 2">WS</strain>
    </source>
</reference>
<evidence type="ECO:0000313" key="1">
    <source>
        <dbReference type="EMBL" id="RSN70239.1"/>
    </source>
</evidence>
<gene>
    <name evidence="1" type="ORF">D9Q81_01390</name>
</gene>
<protein>
    <recommendedName>
        <fullName evidence="3">Roadblock/LAMTOR2 domain-containing protein</fullName>
    </recommendedName>
</protein>
<proteinExistence type="predicted"/>
<dbReference type="Proteomes" id="UP000278149">
    <property type="component" value="Unassembled WGS sequence"/>
</dbReference>
<comment type="caution">
    <text evidence="1">The sequence shown here is derived from an EMBL/GenBank/DDBJ whole genome shotgun (WGS) entry which is preliminary data.</text>
</comment>
<dbReference type="RefSeq" id="WP_125740698.1">
    <property type="nucleotide sequence ID" value="NZ_RCOR01000012.1"/>
</dbReference>
<sequence length="120" mass="13330">MEPSGEFESLINDVKNSLGDSLISMKIFTSDGIILYSDSKQSPGEDFLVASFSAMAEISKSISAHLSLKEPSILLLEEGHFILIRRVIRDVILMVNVKGSYEDHSEAIAGILRRLSEFFH</sequence>
<dbReference type="AlphaFoldDB" id="A0A3R9QT51"/>